<name>A0ABT7HJC9_9FUSO</name>
<dbReference type="RefSeq" id="WP_285152929.1">
    <property type="nucleotide sequence ID" value="NZ_JASSPP010000005.1"/>
</dbReference>
<evidence type="ECO:0000256" key="3">
    <source>
        <dbReference type="ARBA" id="ARBA00022806"/>
    </source>
</evidence>
<dbReference type="SUPFAM" id="SSF52540">
    <property type="entry name" value="P-loop containing nucleoside triphosphate hydrolases"/>
    <property type="match status" value="1"/>
</dbReference>
<comment type="caution">
    <text evidence="9">Lacks conserved residue(s) required for the propagation of feature annotation.</text>
</comment>
<dbReference type="InterPro" id="IPR027417">
    <property type="entry name" value="P-loop_NTPase"/>
</dbReference>
<accession>A0ABT7HJC9</accession>
<dbReference type="PANTHER" id="PTHR11070">
    <property type="entry name" value="UVRD / RECB / PCRA DNA HELICASE FAMILY MEMBER"/>
    <property type="match status" value="1"/>
</dbReference>
<keyword evidence="1 9" id="KW-0547">Nucleotide-binding</keyword>
<comment type="catalytic activity">
    <reaction evidence="6">
        <text>Couples ATP hydrolysis with the unwinding of duplex DNA by translocating in the 3'-5' direction.</text>
        <dbReference type="EC" id="5.6.2.4"/>
    </reaction>
</comment>
<keyword evidence="3 9" id="KW-0347">Helicase</keyword>
<keyword evidence="12" id="KW-1185">Reference proteome</keyword>
<evidence type="ECO:0000256" key="5">
    <source>
        <dbReference type="ARBA" id="ARBA00023235"/>
    </source>
</evidence>
<organism evidence="11 12">
    <name type="scientific">Sneathia sanguinegens</name>
    <dbReference type="NCBI Taxonomy" id="40543"/>
    <lineage>
        <taxon>Bacteria</taxon>
        <taxon>Fusobacteriati</taxon>
        <taxon>Fusobacteriota</taxon>
        <taxon>Fusobacteriia</taxon>
        <taxon>Fusobacteriales</taxon>
        <taxon>Leptotrichiaceae</taxon>
        <taxon>Sneathia</taxon>
    </lineage>
</organism>
<evidence type="ECO:0000256" key="9">
    <source>
        <dbReference type="PROSITE-ProRule" id="PRU00560"/>
    </source>
</evidence>
<evidence type="ECO:0000256" key="4">
    <source>
        <dbReference type="ARBA" id="ARBA00022840"/>
    </source>
</evidence>
<gene>
    <name evidence="11" type="ORF">QQA45_03795</name>
</gene>
<evidence type="ECO:0000259" key="10">
    <source>
        <dbReference type="PROSITE" id="PS51198"/>
    </source>
</evidence>
<dbReference type="EC" id="5.6.2.4" evidence="7"/>
<dbReference type="InterPro" id="IPR014016">
    <property type="entry name" value="UvrD-like_ATP-bd"/>
</dbReference>
<evidence type="ECO:0000256" key="7">
    <source>
        <dbReference type="ARBA" id="ARBA00034808"/>
    </source>
</evidence>
<protein>
    <recommendedName>
        <fullName evidence="7">DNA 3'-5' helicase</fullName>
        <ecNumber evidence="7">5.6.2.4</ecNumber>
    </recommendedName>
</protein>
<keyword evidence="2 9" id="KW-0378">Hydrolase</keyword>
<keyword evidence="5" id="KW-0413">Isomerase</keyword>
<dbReference type="Proteomes" id="UP001225134">
    <property type="component" value="Unassembled WGS sequence"/>
</dbReference>
<dbReference type="Gene3D" id="3.40.50.300">
    <property type="entry name" value="P-loop containing nucleotide triphosphate hydrolases"/>
    <property type="match status" value="3"/>
</dbReference>
<proteinExistence type="predicted"/>
<keyword evidence="4 9" id="KW-0067">ATP-binding</keyword>
<evidence type="ECO:0000256" key="8">
    <source>
        <dbReference type="ARBA" id="ARBA00048988"/>
    </source>
</evidence>
<dbReference type="Gene3D" id="1.10.3170.10">
    <property type="entry name" value="Recbcd, chain B, domain 2"/>
    <property type="match status" value="1"/>
</dbReference>
<comment type="catalytic activity">
    <reaction evidence="8">
        <text>ATP + H2O = ADP + phosphate + H(+)</text>
        <dbReference type="Rhea" id="RHEA:13065"/>
        <dbReference type="ChEBI" id="CHEBI:15377"/>
        <dbReference type="ChEBI" id="CHEBI:15378"/>
        <dbReference type="ChEBI" id="CHEBI:30616"/>
        <dbReference type="ChEBI" id="CHEBI:43474"/>
        <dbReference type="ChEBI" id="CHEBI:456216"/>
        <dbReference type="EC" id="5.6.2.4"/>
    </reaction>
</comment>
<dbReference type="EMBL" id="JASSPP010000005">
    <property type="protein sequence ID" value="MDK9580636.1"/>
    <property type="molecule type" value="Genomic_DNA"/>
</dbReference>
<evidence type="ECO:0000313" key="11">
    <source>
        <dbReference type="EMBL" id="MDK9580636.1"/>
    </source>
</evidence>
<dbReference type="Pfam" id="PF13361">
    <property type="entry name" value="UvrD_C"/>
    <property type="match status" value="1"/>
</dbReference>
<evidence type="ECO:0000256" key="1">
    <source>
        <dbReference type="ARBA" id="ARBA00022741"/>
    </source>
</evidence>
<comment type="caution">
    <text evidence="11">The sequence shown here is derived from an EMBL/GenBank/DDBJ whole genome shotgun (WGS) entry which is preliminary data.</text>
</comment>
<dbReference type="PANTHER" id="PTHR11070:SF67">
    <property type="entry name" value="DNA 3'-5' HELICASE"/>
    <property type="match status" value="1"/>
</dbReference>
<sequence length="822" mass="97154">MKVDVNEENLRLAYEDMIKNSENIKIFTIDSFINKIFMKALAPRKNIYNYEIIENNTDKYINKIILELLSDKKYFKIFKDFYDLDSSSKEIDKYNSIISNILNDRASVYRYLDNFENLKKEKTRNFSDIKNEICEALKDKKSLTKMGSSFIKANKITDLEDFTKAIKLVKSKDEINEYFLSIKEELANIYVNEVIIPYNIAYKKLAKICYEIDEKLKFKDNKFTYSDINFYTNKYEIDPSEVFPNIDIIMIDEFQDTDRIQFNIILKLIKKCKKLFIVGDDKQAIYGFRGGDVSLFRNIEKILKEAIPDISIKKLELNTCYRSKKNIINYINQLFSNLNNFKYNKVNCIKDGGYVKAISFEKDNNFVINSIIKNNLTKSTAILARKNDVLDKYKKELELNNIKFESVQSLKLANDVKIKALLKLIDYLINENMYSLLEFLRSDLATYTLEQISAVIKGKKIDEILKLKKCKGNFKKTYLKLFGYGINATNDDKLNINKFLDLVDIYYNLQDFVDYFNEKAKNISKENVSVENCVSLLTIHKSKGLEYDTIYLPLQIKNELFAKYVKVELEDDIILLKKKSYLSLSKFKKYIDIFIEKEELENLNLLYVALTRAKNNLFIIFESEKMDQMLSEFENGEIINNTEKKEEEEKSVTEFTNEEYFSICDEEIEIENFDETSLEKELSRKKGLALHYFMENVKTADDIEYAYSMFLRKYANLVGPKNSNNIYNSCVKYIKNNPQIFSSKFVVKQEYEIIDEKTQKKYRIDRMNIDVEGKKIIIYDYKTKHDAKTDEKYIKQIENYVRIVKELPEFKNYEISYEILPI</sequence>
<dbReference type="PROSITE" id="PS51198">
    <property type="entry name" value="UVRD_HELICASE_ATP_BIND"/>
    <property type="match status" value="1"/>
</dbReference>
<evidence type="ECO:0000313" key="12">
    <source>
        <dbReference type="Proteomes" id="UP001225134"/>
    </source>
</evidence>
<dbReference type="InterPro" id="IPR000212">
    <property type="entry name" value="DNA_helicase_UvrD/REP"/>
</dbReference>
<dbReference type="Pfam" id="PF00580">
    <property type="entry name" value="UvrD-helicase"/>
    <property type="match status" value="1"/>
</dbReference>
<dbReference type="InterPro" id="IPR014017">
    <property type="entry name" value="DNA_helicase_UvrD-like_C"/>
</dbReference>
<reference evidence="11 12" key="1">
    <citation type="submission" date="2023-06" db="EMBL/GenBank/DDBJ databases">
        <title>Antibody response to the Sneathia vaginalis cytopathogenic toxin A during pregnancy.</title>
        <authorList>
            <person name="Mccoy Z.T."/>
            <person name="Serrano M.G."/>
            <person name="Spaine K."/>
            <person name="Edwards D.J."/>
            <person name="Buck G.A."/>
            <person name="Jefferson K."/>
        </authorList>
    </citation>
    <scope>NUCLEOTIDE SEQUENCE [LARGE SCALE GENOMIC DNA]</scope>
    <source>
        <strain evidence="11 12">CCUG 42621</strain>
    </source>
</reference>
<evidence type="ECO:0000256" key="2">
    <source>
        <dbReference type="ARBA" id="ARBA00022801"/>
    </source>
</evidence>
<evidence type="ECO:0000256" key="6">
    <source>
        <dbReference type="ARBA" id="ARBA00034617"/>
    </source>
</evidence>
<feature type="domain" description="UvrD-like helicase ATP-binding" evidence="10">
    <location>
        <begin position="1"/>
        <end position="324"/>
    </location>
</feature>